<keyword evidence="3" id="KW-1185">Reference proteome</keyword>
<proteinExistence type="predicted"/>
<feature type="non-terminal residue" evidence="2">
    <location>
        <position position="1"/>
    </location>
</feature>
<keyword evidence="1" id="KW-0812">Transmembrane</keyword>
<comment type="caution">
    <text evidence="2">The sequence shown here is derived from an EMBL/GenBank/DDBJ whole genome shotgun (WGS) entry which is preliminary data.</text>
</comment>
<evidence type="ECO:0000313" key="3">
    <source>
        <dbReference type="Proteomes" id="UP001151699"/>
    </source>
</evidence>
<dbReference type="AlphaFoldDB" id="A0A9Q0NAD8"/>
<feature type="transmembrane region" description="Helical" evidence="1">
    <location>
        <begin position="400"/>
        <end position="417"/>
    </location>
</feature>
<accession>A0A9Q0NAD8</accession>
<evidence type="ECO:0000313" key="2">
    <source>
        <dbReference type="EMBL" id="KAJ6646287.1"/>
    </source>
</evidence>
<keyword evidence="1" id="KW-0472">Membrane</keyword>
<evidence type="ECO:0000256" key="1">
    <source>
        <dbReference type="SAM" id="Phobius"/>
    </source>
</evidence>
<name>A0A9Q0NAD8_9DIPT</name>
<dbReference type="Proteomes" id="UP001151699">
    <property type="component" value="Chromosome A"/>
</dbReference>
<reference evidence="2" key="1">
    <citation type="submission" date="2022-07" db="EMBL/GenBank/DDBJ databases">
        <authorList>
            <person name="Trinca V."/>
            <person name="Uliana J.V.C."/>
            <person name="Torres T.T."/>
            <person name="Ward R.J."/>
            <person name="Monesi N."/>
        </authorList>
    </citation>
    <scope>NUCLEOTIDE SEQUENCE</scope>
    <source>
        <strain evidence="2">HSMRA1968</strain>
        <tissue evidence="2">Whole embryos</tissue>
    </source>
</reference>
<protein>
    <submittedName>
        <fullName evidence="2">Uncharacterized protein</fullName>
    </submittedName>
</protein>
<gene>
    <name evidence="2" type="ORF">Bhyg_01498</name>
</gene>
<sequence length="513" mass="58896">IIFVQQDYRLINFWSGGEENELTNNMIKIACDSLQPFSHFVFGHRNNRRRNYEGPVLNVLNLDCVKNDADVSFVQENVLPDDVTIILPGRNYDENLDIIFVQQDYRLINFWSGGEENELTNNMIKIACDSLQPFSHFVFGHRNNRRRNYEGPVLNVLNLDCVKNDADVSFVQENVLPDDVTIILPGRNYDENLDVILQRWIGSTTLVLTRNLTIHKNTFKLNLYSFDANSAGNVIRKLLSAEHFLSEKNNITVFFQQTPPRTCLTPYETKFTFSGPDGSLAQILAKSLKLTPIICTDIAQTHPEYETWMDEPAIASRVHFRLFYKKSLIKHGVTVFNMSVSDDMDLHMSAFPVMDRSAVEERKLKTEHLYPHERDCLVVMVPKQSNLKNFLEKIMKNSDIISIFIALILFAIVRIIIEKSTWKQWITIFIKTLGVFLSQEEIRNANNVEVAWDMNLRGFSGLATIALSVIIYTNLVNQQPVEIDTIDDLIASNLTVFAPDFLQNDTSLMSNLK</sequence>
<dbReference type="EMBL" id="WJQU01000001">
    <property type="protein sequence ID" value="KAJ6646287.1"/>
    <property type="molecule type" value="Genomic_DNA"/>
</dbReference>
<organism evidence="2 3">
    <name type="scientific">Pseudolycoriella hygida</name>
    <dbReference type="NCBI Taxonomy" id="35572"/>
    <lineage>
        <taxon>Eukaryota</taxon>
        <taxon>Metazoa</taxon>
        <taxon>Ecdysozoa</taxon>
        <taxon>Arthropoda</taxon>
        <taxon>Hexapoda</taxon>
        <taxon>Insecta</taxon>
        <taxon>Pterygota</taxon>
        <taxon>Neoptera</taxon>
        <taxon>Endopterygota</taxon>
        <taxon>Diptera</taxon>
        <taxon>Nematocera</taxon>
        <taxon>Sciaroidea</taxon>
        <taxon>Sciaridae</taxon>
        <taxon>Pseudolycoriella</taxon>
    </lineage>
</organism>
<keyword evidence="1" id="KW-1133">Transmembrane helix</keyword>